<organism evidence="3 4">
    <name type="scientific">Bombella saccharophila</name>
    <dbReference type="NCBI Taxonomy" id="2967338"/>
    <lineage>
        <taxon>Bacteria</taxon>
        <taxon>Pseudomonadati</taxon>
        <taxon>Pseudomonadota</taxon>
        <taxon>Alphaproteobacteria</taxon>
        <taxon>Acetobacterales</taxon>
        <taxon>Acetobacteraceae</taxon>
        <taxon>Bombella</taxon>
    </lineage>
</organism>
<proteinExistence type="predicted"/>
<feature type="chain" id="PRO_5046625597" evidence="2">
    <location>
        <begin position="27"/>
        <end position="170"/>
    </location>
</feature>
<name>A0ABT3W810_9PROT</name>
<reference evidence="3 4" key="1">
    <citation type="submission" date="2022-07" db="EMBL/GenBank/DDBJ databases">
        <title>Bombella genomes.</title>
        <authorList>
            <person name="Harer L."/>
            <person name="Styblova S."/>
            <person name="Ehrmann M."/>
        </authorList>
    </citation>
    <scope>NUCLEOTIDE SEQUENCE [LARGE SCALE GENOMIC DNA]</scope>
    <source>
        <strain evidence="3 4">TMW 2.2558</strain>
    </source>
</reference>
<protein>
    <submittedName>
        <fullName evidence="3">DUF5384 family protein</fullName>
    </submittedName>
</protein>
<dbReference type="RefSeq" id="WP_266107046.1">
    <property type="nucleotide sequence ID" value="NZ_JANIDW010000004.1"/>
</dbReference>
<feature type="signal peptide" evidence="2">
    <location>
        <begin position="1"/>
        <end position="26"/>
    </location>
</feature>
<accession>A0ABT3W810</accession>
<gene>
    <name evidence="3" type="ORF">NQF64_08190</name>
</gene>
<keyword evidence="4" id="KW-1185">Reference proteome</keyword>
<dbReference type="InterPro" id="IPR020231">
    <property type="entry name" value="Uncharacterised_YfgI"/>
</dbReference>
<evidence type="ECO:0000256" key="2">
    <source>
        <dbReference type="SAM" id="SignalP"/>
    </source>
</evidence>
<keyword evidence="1" id="KW-0175">Coiled coil</keyword>
<dbReference type="Proteomes" id="UP001165648">
    <property type="component" value="Unassembled WGS sequence"/>
</dbReference>
<feature type="coiled-coil region" evidence="1">
    <location>
        <begin position="95"/>
        <end position="122"/>
    </location>
</feature>
<sequence length="170" mass="19416">MMRRNRWVAGCASGLILALYSGVVYAQAMDPAQLEHLGQIQDSQDQRRVSLEVAQQQAAQRAAQAQARQRQQDEAHAARIVAAQRARAEADWQDNRQYREASRALELQKKQLELKMLESRANHEDEFVKADLAQKQAQLEQVRQATQGDATLKADLGQAAKMEQRHWWEK</sequence>
<keyword evidence="2" id="KW-0732">Signal</keyword>
<comment type="caution">
    <text evidence="3">The sequence shown here is derived from an EMBL/GenBank/DDBJ whole genome shotgun (WGS) entry which is preliminary data.</text>
</comment>
<evidence type="ECO:0000256" key="1">
    <source>
        <dbReference type="SAM" id="Coils"/>
    </source>
</evidence>
<dbReference type="Pfam" id="PF17358">
    <property type="entry name" value="DUF5384"/>
    <property type="match status" value="1"/>
</dbReference>
<dbReference type="EMBL" id="JANIDW010000004">
    <property type="protein sequence ID" value="MCX5615220.1"/>
    <property type="molecule type" value="Genomic_DNA"/>
</dbReference>
<evidence type="ECO:0000313" key="3">
    <source>
        <dbReference type="EMBL" id="MCX5615220.1"/>
    </source>
</evidence>
<evidence type="ECO:0000313" key="4">
    <source>
        <dbReference type="Proteomes" id="UP001165648"/>
    </source>
</evidence>